<dbReference type="Proteomes" id="UP000471648">
    <property type="component" value="Unassembled WGS sequence"/>
</dbReference>
<feature type="domain" description="Tachylectin 2" evidence="3">
    <location>
        <begin position="50"/>
        <end position="275"/>
    </location>
</feature>
<evidence type="ECO:0000313" key="6">
    <source>
        <dbReference type="Proteomes" id="UP000471648"/>
    </source>
</evidence>
<dbReference type="InterPro" id="IPR036813">
    <property type="entry name" value="Tachylectin2_sf"/>
</dbReference>
<feature type="signal peptide" evidence="2">
    <location>
        <begin position="1"/>
        <end position="35"/>
    </location>
</feature>
<evidence type="ECO:0000259" key="3">
    <source>
        <dbReference type="Pfam" id="PF14517"/>
    </source>
</evidence>
<dbReference type="AlphaFoldDB" id="A0A6N9UYX5"/>
<dbReference type="InterPro" id="IPR023294">
    <property type="entry name" value="Tachylectin2"/>
</dbReference>
<dbReference type="InterPro" id="IPR058502">
    <property type="entry name" value="PLL-like_beta-prop"/>
</dbReference>
<dbReference type="PROSITE" id="PS51318">
    <property type="entry name" value="TAT"/>
    <property type="match status" value="1"/>
</dbReference>
<evidence type="ECO:0000259" key="4">
    <source>
        <dbReference type="Pfam" id="PF26607"/>
    </source>
</evidence>
<feature type="domain" description="PLL-like beta propeller" evidence="4">
    <location>
        <begin position="294"/>
        <end position="539"/>
    </location>
</feature>
<dbReference type="Gene3D" id="2.115.10.10">
    <property type="entry name" value="Tachylectin 2"/>
    <property type="match status" value="2"/>
</dbReference>
<sequence>MTLISTRRKARWAGALTAAATVVPLLVGLPGTAHAAETATCTPSGPMYAVDSVGKLLRTDMPTPLSGGTLATPSSIDTGWNGYGRVLAGQGARFYGIKSDGLYLSRRTSGTWDIHHKKISPDFGWLAGAAARDQITVDRGDRIWVLNNEGQLRAHKYDLATEKWTGDSGKIIDQGWQRYDLIVGADAGVVYGRSATDGKLYRSRYDFTSQRWLERHVVESLADWRQYTKGITSIGGDTLVGITASGAAHYYRFDENIRDFPVYKKTVAASGWQNYTNVSGAPDACRLTANPTPPSPAAPLESYSSTSAVQSATGSLEFAYTDNIGRLVHGRMTDPSDFNGVQWTTVSGNEAFTGRPTLAEHSDGRVVITAQNTSGSIWQRTQTAKAGADWNNWVDLAGAMAHRPVTAKTPGGLLVQFAVAADGSPWYRIQQRPNVDFMGWMRLSGSGLAGTLQAVTVRDGVQLFATTTGGTLSTARFTESGTLTAWSGLGAQNVSGAPSVVVYPGYRIRVFANDGQGHVITAAQTTENGAFGTWDTIGGLSADGAPSAVISPLTGLTEITARGADGFVHNTGETVQGSGSWRAWQQASFEASATAPTAFAYTNSSGPTWAYVFRTADNQTRVYQVQQGFARSAATSDARTSPRFTGGSLPRPSED</sequence>
<dbReference type="SUPFAM" id="SSF50934">
    <property type="entry name" value="Tachylectin-2"/>
    <property type="match status" value="1"/>
</dbReference>
<keyword evidence="2" id="KW-0732">Signal</keyword>
<dbReference type="Pfam" id="PF14517">
    <property type="entry name" value="Tachylectin"/>
    <property type="match status" value="1"/>
</dbReference>
<accession>A0A6N9UYX5</accession>
<organism evidence="5 6">
    <name type="scientific">Streptomyces microflavus</name>
    <name type="common">Streptomyces lipmanii</name>
    <dbReference type="NCBI Taxonomy" id="1919"/>
    <lineage>
        <taxon>Bacteria</taxon>
        <taxon>Bacillati</taxon>
        <taxon>Actinomycetota</taxon>
        <taxon>Actinomycetes</taxon>
        <taxon>Kitasatosporales</taxon>
        <taxon>Streptomycetaceae</taxon>
        <taxon>Streptomyces</taxon>
    </lineage>
</organism>
<dbReference type="InterPro" id="IPR006311">
    <property type="entry name" value="TAT_signal"/>
</dbReference>
<dbReference type="Pfam" id="PF26607">
    <property type="entry name" value="DUF8189"/>
    <property type="match status" value="1"/>
</dbReference>
<evidence type="ECO:0000256" key="2">
    <source>
        <dbReference type="SAM" id="SignalP"/>
    </source>
</evidence>
<protein>
    <submittedName>
        <fullName evidence="5">Uncharacterized protein</fullName>
    </submittedName>
</protein>
<gene>
    <name evidence="5" type="ORF">G3I39_01455</name>
</gene>
<feature type="region of interest" description="Disordered" evidence="1">
    <location>
        <begin position="631"/>
        <end position="655"/>
    </location>
</feature>
<feature type="chain" id="PRO_5026914950" evidence="2">
    <location>
        <begin position="36"/>
        <end position="655"/>
    </location>
</feature>
<reference evidence="5 6" key="1">
    <citation type="submission" date="2020-01" db="EMBL/GenBank/DDBJ databases">
        <title>Insect and environment-associated Actinomycetes.</title>
        <authorList>
            <person name="Currrie C."/>
            <person name="Chevrette M."/>
            <person name="Carlson C."/>
            <person name="Stubbendieck R."/>
            <person name="Wendt-Pienkowski E."/>
        </authorList>
    </citation>
    <scope>NUCLEOTIDE SEQUENCE [LARGE SCALE GENOMIC DNA]</scope>
    <source>
        <strain evidence="5 6">SID14438</strain>
    </source>
</reference>
<feature type="compositionally biased region" description="Low complexity" evidence="1">
    <location>
        <begin position="631"/>
        <end position="641"/>
    </location>
</feature>
<evidence type="ECO:0000256" key="1">
    <source>
        <dbReference type="SAM" id="MobiDB-lite"/>
    </source>
</evidence>
<comment type="caution">
    <text evidence="5">The sequence shown here is derived from an EMBL/GenBank/DDBJ whole genome shotgun (WGS) entry which is preliminary data.</text>
</comment>
<dbReference type="SUPFAM" id="SSF89372">
    <property type="entry name" value="Fucose-specific lectin"/>
    <property type="match status" value="1"/>
</dbReference>
<name>A0A6N9UYX5_STRMI</name>
<dbReference type="EMBL" id="JAAGME010000069">
    <property type="protein sequence ID" value="NEB65744.1"/>
    <property type="molecule type" value="Genomic_DNA"/>
</dbReference>
<proteinExistence type="predicted"/>
<evidence type="ECO:0000313" key="5">
    <source>
        <dbReference type="EMBL" id="NEB65744.1"/>
    </source>
</evidence>
<dbReference type="RefSeq" id="WP_164355885.1">
    <property type="nucleotide sequence ID" value="NZ_JAAGME010000069.1"/>
</dbReference>